<feature type="region of interest" description="Disordered" evidence="1">
    <location>
        <begin position="1"/>
        <end position="68"/>
    </location>
</feature>
<keyword evidence="3" id="KW-1185">Reference proteome</keyword>
<comment type="caution">
    <text evidence="2">The sequence shown here is derived from an EMBL/GenBank/DDBJ whole genome shotgun (WGS) entry which is preliminary data.</text>
</comment>
<feature type="compositionally biased region" description="Pro residues" evidence="1">
    <location>
        <begin position="22"/>
        <end position="33"/>
    </location>
</feature>
<accession>A0A699Z9S8</accession>
<proteinExistence type="predicted"/>
<gene>
    <name evidence="2" type="ORF">HaLaN_12193</name>
</gene>
<dbReference type="Proteomes" id="UP000485058">
    <property type="component" value="Unassembled WGS sequence"/>
</dbReference>
<reference evidence="2 3" key="1">
    <citation type="submission" date="2020-02" db="EMBL/GenBank/DDBJ databases">
        <title>Draft genome sequence of Haematococcus lacustris strain NIES-144.</title>
        <authorList>
            <person name="Morimoto D."/>
            <person name="Nakagawa S."/>
            <person name="Yoshida T."/>
            <person name="Sawayama S."/>
        </authorList>
    </citation>
    <scope>NUCLEOTIDE SEQUENCE [LARGE SCALE GENOMIC DNA]</scope>
    <source>
        <strain evidence="2 3">NIES-144</strain>
    </source>
</reference>
<name>A0A699Z9S8_HAELA</name>
<protein>
    <submittedName>
        <fullName evidence="2">Uncharacterized protein</fullName>
    </submittedName>
</protein>
<organism evidence="2 3">
    <name type="scientific">Haematococcus lacustris</name>
    <name type="common">Green alga</name>
    <name type="synonym">Haematococcus pluvialis</name>
    <dbReference type="NCBI Taxonomy" id="44745"/>
    <lineage>
        <taxon>Eukaryota</taxon>
        <taxon>Viridiplantae</taxon>
        <taxon>Chlorophyta</taxon>
        <taxon>core chlorophytes</taxon>
        <taxon>Chlorophyceae</taxon>
        <taxon>CS clade</taxon>
        <taxon>Chlamydomonadales</taxon>
        <taxon>Haematococcaceae</taxon>
        <taxon>Haematococcus</taxon>
    </lineage>
</organism>
<evidence type="ECO:0000256" key="1">
    <source>
        <dbReference type="SAM" id="MobiDB-lite"/>
    </source>
</evidence>
<evidence type="ECO:0000313" key="2">
    <source>
        <dbReference type="EMBL" id="GFH15878.1"/>
    </source>
</evidence>
<dbReference type="AlphaFoldDB" id="A0A699Z9S8"/>
<dbReference type="EMBL" id="BLLF01000914">
    <property type="protein sequence ID" value="GFH15878.1"/>
    <property type="molecule type" value="Genomic_DNA"/>
</dbReference>
<sequence>MDRRLVGQAPGGKPVLSNLLQPPAPEARPPSLPAPSAHQPPDAGLRPGSQGAPAVGFKRTRADHMDQV</sequence>
<evidence type="ECO:0000313" key="3">
    <source>
        <dbReference type="Proteomes" id="UP000485058"/>
    </source>
</evidence>